<dbReference type="RefSeq" id="WP_015758230.1">
    <property type="nucleotide sequence ID" value="NC_013216.1"/>
</dbReference>
<sequence length="134" mass="14970">MKKLLTIVLAVTIAFSIYVIWLKRNATCLSCGIATIGLPVSQLTLAVFALVGSLIIAYSYYLSQKMQKFQFVCLGVTGIFAAVTSFLMTLQIHRSICWPCLTTDILFYLIFVLMCLDVIYQNKEKINLGGIKND</sequence>
<dbReference type="OrthoDB" id="2112732at2"/>
<protein>
    <recommendedName>
        <fullName evidence="4">Vitamin K epoxide reductase</fullName>
    </recommendedName>
</protein>
<feature type="transmembrane region" description="Helical" evidence="1">
    <location>
        <begin position="96"/>
        <end position="120"/>
    </location>
</feature>
<dbReference type="STRING" id="485916.Dtox_2764"/>
<name>C8W1R6_DESAS</name>
<reference evidence="2 3" key="1">
    <citation type="journal article" date="2009" name="Stand. Genomic Sci.">
        <title>Complete genome sequence of Desulfotomaculum acetoxidans type strain (5575).</title>
        <authorList>
            <person name="Spring S."/>
            <person name="Lapidus A."/>
            <person name="Schroder M."/>
            <person name="Gleim D."/>
            <person name="Sims D."/>
            <person name="Meincke L."/>
            <person name="Glavina Del Rio T."/>
            <person name="Tice H."/>
            <person name="Copeland A."/>
            <person name="Cheng J.F."/>
            <person name="Lucas S."/>
            <person name="Chen F."/>
            <person name="Nolan M."/>
            <person name="Bruce D."/>
            <person name="Goodwin L."/>
            <person name="Pitluck S."/>
            <person name="Ivanova N."/>
            <person name="Mavromatis K."/>
            <person name="Mikhailova N."/>
            <person name="Pati A."/>
            <person name="Chen A."/>
            <person name="Palaniappan K."/>
            <person name="Land M."/>
            <person name="Hauser L."/>
            <person name="Chang Y.J."/>
            <person name="Jeffries C.D."/>
            <person name="Chain P."/>
            <person name="Saunders E."/>
            <person name="Brettin T."/>
            <person name="Detter J.C."/>
            <person name="Goker M."/>
            <person name="Bristow J."/>
            <person name="Eisen J.A."/>
            <person name="Markowitz V."/>
            <person name="Hugenholtz P."/>
            <person name="Kyrpides N.C."/>
            <person name="Klenk H.P."/>
            <person name="Han C."/>
        </authorList>
    </citation>
    <scope>NUCLEOTIDE SEQUENCE [LARGE SCALE GENOMIC DNA]</scope>
    <source>
        <strain evidence="3">ATCC 49208 / DSM 771 / VKM B-1644</strain>
    </source>
</reference>
<feature type="transmembrane region" description="Helical" evidence="1">
    <location>
        <begin position="69"/>
        <end position="90"/>
    </location>
</feature>
<keyword evidence="1" id="KW-0812">Transmembrane</keyword>
<proteinExistence type="predicted"/>
<dbReference type="HOGENOM" id="CLU_1892817_0_0_9"/>
<gene>
    <name evidence="2" type="ordered locus">Dtox_2764</name>
</gene>
<evidence type="ECO:0000313" key="2">
    <source>
        <dbReference type="EMBL" id="ACV63537.1"/>
    </source>
</evidence>
<accession>C8W1R6</accession>
<keyword evidence="1" id="KW-0472">Membrane</keyword>
<evidence type="ECO:0000256" key="1">
    <source>
        <dbReference type="SAM" id="Phobius"/>
    </source>
</evidence>
<keyword evidence="3" id="KW-1185">Reference proteome</keyword>
<evidence type="ECO:0008006" key="4">
    <source>
        <dbReference type="Google" id="ProtNLM"/>
    </source>
</evidence>
<dbReference type="AlphaFoldDB" id="C8W1R6"/>
<keyword evidence="1" id="KW-1133">Transmembrane helix</keyword>
<organism evidence="2 3">
    <name type="scientific">Desulfofarcimen acetoxidans (strain ATCC 49208 / DSM 771 / KCTC 5769 / VKM B-1644 / 5575)</name>
    <name type="common">Desulfotomaculum acetoxidans</name>
    <dbReference type="NCBI Taxonomy" id="485916"/>
    <lineage>
        <taxon>Bacteria</taxon>
        <taxon>Bacillati</taxon>
        <taxon>Bacillota</taxon>
        <taxon>Clostridia</taxon>
        <taxon>Eubacteriales</taxon>
        <taxon>Peptococcaceae</taxon>
        <taxon>Desulfofarcimen</taxon>
    </lineage>
</organism>
<evidence type="ECO:0000313" key="3">
    <source>
        <dbReference type="Proteomes" id="UP000002217"/>
    </source>
</evidence>
<dbReference type="KEGG" id="dae:Dtox_2764"/>
<dbReference type="eggNOG" id="ENOG5031D0W">
    <property type="taxonomic scope" value="Bacteria"/>
</dbReference>
<dbReference type="Proteomes" id="UP000002217">
    <property type="component" value="Chromosome"/>
</dbReference>
<dbReference type="EMBL" id="CP001720">
    <property type="protein sequence ID" value="ACV63537.1"/>
    <property type="molecule type" value="Genomic_DNA"/>
</dbReference>
<feature type="transmembrane region" description="Helical" evidence="1">
    <location>
        <begin position="40"/>
        <end position="62"/>
    </location>
</feature>